<accession>A0A4R0NA72</accession>
<gene>
    <name evidence="1" type="ORF">EZ444_09810</name>
</gene>
<dbReference type="EMBL" id="SJSM01000004">
    <property type="protein sequence ID" value="TCC97138.1"/>
    <property type="molecule type" value="Genomic_DNA"/>
</dbReference>
<evidence type="ECO:0000313" key="2">
    <source>
        <dbReference type="Proteomes" id="UP000291117"/>
    </source>
</evidence>
<organism evidence="1 2">
    <name type="scientific">Pedobacter hiemivivus</name>
    <dbReference type="NCBI Taxonomy" id="2530454"/>
    <lineage>
        <taxon>Bacteria</taxon>
        <taxon>Pseudomonadati</taxon>
        <taxon>Bacteroidota</taxon>
        <taxon>Sphingobacteriia</taxon>
        <taxon>Sphingobacteriales</taxon>
        <taxon>Sphingobacteriaceae</taxon>
        <taxon>Pedobacter</taxon>
    </lineage>
</organism>
<sequence length="245" mass="27645">MTNYLNPTLKSLTIVLAVMLLFLGCKKDETTVTQWGNMAEAKLTEIKTLASDIPCSQKDNVSIQEISTGCSTSYYSVKSSDVAKFESLRKEYFYLLGKQADAMVKMGIIIDPCYEYIWITEQPIRLECNGDKVQLITSANISIEEAKPLAIKTYEEIMTIVNAQTCTNESAWMPTALLKDKIMELEYIPYLRTQDYTILKKKVSLYNGLKHRIIQAQGPADYVPVTIKVEKVECVNGKPVVKLTK</sequence>
<dbReference type="AlphaFoldDB" id="A0A4R0NA72"/>
<evidence type="ECO:0000313" key="1">
    <source>
        <dbReference type="EMBL" id="TCC97138.1"/>
    </source>
</evidence>
<name>A0A4R0NA72_9SPHI</name>
<protein>
    <submittedName>
        <fullName evidence="1">Uncharacterized protein</fullName>
    </submittedName>
</protein>
<dbReference type="Proteomes" id="UP000291117">
    <property type="component" value="Unassembled WGS sequence"/>
</dbReference>
<dbReference type="OrthoDB" id="752687at2"/>
<proteinExistence type="predicted"/>
<keyword evidence="2" id="KW-1185">Reference proteome</keyword>
<dbReference type="RefSeq" id="WP_131608551.1">
    <property type="nucleotide sequence ID" value="NZ_SJSM01000004.1"/>
</dbReference>
<comment type="caution">
    <text evidence="1">The sequence shown here is derived from an EMBL/GenBank/DDBJ whole genome shotgun (WGS) entry which is preliminary data.</text>
</comment>
<reference evidence="1 2" key="1">
    <citation type="submission" date="2019-02" db="EMBL/GenBank/DDBJ databases">
        <title>Pedobacter sp. RP-3-8 sp. nov., isolated from Arctic soil.</title>
        <authorList>
            <person name="Dahal R.H."/>
        </authorList>
    </citation>
    <scope>NUCLEOTIDE SEQUENCE [LARGE SCALE GENOMIC DNA]</scope>
    <source>
        <strain evidence="1 2">RP-3-8</strain>
    </source>
</reference>